<name>A0A372LNC5_9BACI</name>
<comment type="caution">
    <text evidence="1">The sequence shown here is derived from an EMBL/GenBank/DDBJ whole genome shotgun (WGS) entry which is preliminary data.</text>
</comment>
<evidence type="ECO:0000313" key="1">
    <source>
        <dbReference type="EMBL" id="RFU69016.1"/>
    </source>
</evidence>
<reference evidence="1 2" key="1">
    <citation type="submission" date="2018-08" db="EMBL/GenBank/DDBJ databases">
        <title>Bacillus chawlae sp. nov., Bacillus glennii sp. nov., and Bacillus saganii sp. nov. Isolated from the Vehicle Assembly Building at Kennedy Space Center where the Viking Spacecraft were Assembled.</title>
        <authorList>
            <person name="Seuylemezian A."/>
            <person name="Vaishampayan P."/>
        </authorList>
    </citation>
    <scope>NUCLEOTIDE SEQUENCE [LARGE SCALE GENOMIC DNA]</scope>
    <source>
        <strain evidence="1 2">V47-23a</strain>
    </source>
</reference>
<proteinExistence type="predicted"/>
<dbReference type="EMBL" id="QVTE01000030">
    <property type="protein sequence ID" value="RFU69016.1"/>
    <property type="molecule type" value="Genomic_DNA"/>
</dbReference>
<organism evidence="1 2">
    <name type="scientific">Peribacillus saganii</name>
    <dbReference type="NCBI Taxonomy" id="2303992"/>
    <lineage>
        <taxon>Bacteria</taxon>
        <taxon>Bacillati</taxon>
        <taxon>Bacillota</taxon>
        <taxon>Bacilli</taxon>
        <taxon>Bacillales</taxon>
        <taxon>Bacillaceae</taxon>
        <taxon>Peribacillus</taxon>
    </lineage>
</organism>
<dbReference type="Proteomes" id="UP000264541">
    <property type="component" value="Unassembled WGS sequence"/>
</dbReference>
<dbReference type="RefSeq" id="WP_117326807.1">
    <property type="nucleotide sequence ID" value="NZ_QVTE01000030.1"/>
</dbReference>
<sequence>MVQVTMKVDYLGRTYQTNVLAKPGANEEEIYQKALDQVKKQWSL</sequence>
<dbReference type="OrthoDB" id="2721802at2"/>
<dbReference type="InterPro" id="IPR049728">
    <property type="entry name" value="BA3454-like"/>
</dbReference>
<dbReference type="AlphaFoldDB" id="A0A372LNC5"/>
<gene>
    <name evidence="1" type="ORF">D0469_11085</name>
</gene>
<protein>
    <submittedName>
        <fullName evidence="1">BA3454 family stress response protein</fullName>
    </submittedName>
</protein>
<keyword evidence="2" id="KW-1185">Reference proteome</keyword>
<accession>A0A372LNC5</accession>
<dbReference type="NCBIfam" id="NF033491">
    <property type="entry name" value="BA3454_fam"/>
    <property type="match status" value="1"/>
</dbReference>
<evidence type="ECO:0000313" key="2">
    <source>
        <dbReference type="Proteomes" id="UP000264541"/>
    </source>
</evidence>